<organism evidence="3 4">
    <name type="scientific">Trichogramma brassicae</name>
    <dbReference type="NCBI Taxonomy" id="86971"/>
    <lineage>
        <taxon>Eukaryota</taxon>
        <taxon>Metazoa</taxon>
        <taxon>Ecdysozoa</taxon>
        <taxon>Arthropoda</taxon>
        <taxon>Hexapoda</taxon>
        <taxon>Insecta</taxon>
        <taxon>Pterygota</taxon>
        <taxon>Neoptera</taxon>
        <taxon>Endopterygota</taxon>
        <taxon>Hymenoptera</taxon>
        <taxon>Apocrita</taxon>
        <taxon>Proctotrupomorpha</taxon>
        <taxon>Chalcidoidea</taxon>
        <taxon>Trichogrammatidae</taxon>
        <taxon>Trichogramma</taxon>
    </lineage>
</organism>
<keyword evidence="2" id="KW-0812">Transmembrane</keyword>
<evidence type="ECO:0000256" key="1">
    <source>
        <dbReference type="SAM" id="MobiDB-lite"/>
    </source>
</evidence>
<evidence type="ECO:0000313" key="4">
    <source>
        <dbReference type="Proteomes" id="UP000479190"/>
    </source>
</evidence>
<feature type="compositionally biased region" description="Polar residues" evidence="1">
    <location>
        <begin position="25"/>
        <end position="39"/>
    </location>
</feature>
<proteinExistence type="predicted"/>
<name>A0A6H5IR78_9HYME</name>
<reference evidence="3 4" key="1">
    <citation type="submission" date="2020-02" db="EMBL/GenBank/DDBJ databases">
        <authorList>
            <person name="Ferguson B K."/>
        </authorList>
    </citation>
    <scope>NUCLEOTIDE SEQUENCE [LARGE SCALE GENOMIC DNA]</scope>
</reference>
<gene>
    <name evidence="3" type="ORF">TBRA_LOCUS11070</name>
</gene>
<feature type="region of interest" description="Disordered" evidence="1">
    <location>
        <begin position="345"/>
        <end position="365"/>
    </location>
</feature>
<sequence length="577" mass="65108">MNSGKPEKLGKGPRPTRARRVGVLNVQSDSNSTVSNTCSHNRRPGDTSCTPSINDMDSVPPMIIKIKFKMIMFVLDRTNLIQDGCEVQGLVLTTDHISQDTSVIKDLVLVEEKNINMSKRKAESEASVSEKNENKKAKKIILSTNEHINSFRVGDKSTNIINEFVRKLLIILIKISKFIFRNFLILLLILLLLFSDKTVSTLIVSPVFARIIIIALFLLLRYCLSAYYDNSRRQRNNKSAGISVRYLRESGRNAASSSNSLIKNPTKVNDKCYIYGRRWKVIDNDFGLDDNGLPIVKHFIKLEKKQTSNSLVEFKSIKTKMLVIDTSDDVQKMLGIGENPVNAISINNGNDPARTSDVKNDDATSRQINPYSCRIRGDTSWIHSSRHKSDIFGFYLEDVRKKNTVEIFYELSHVGSYINAKINDLKPKNESTPKNKSTKGKKKPAAPLKSKNAKKPEESVDNDKDPEHSIESETDNTDASESSGDESDDEINKESDAEDAESTDTDSSSDAESSNNNSEEDDSHKFLKPNEDLQSISTFFYEDREAMSNLFCEIASLYINQTYILNNKVERRISKRQ</sequence>
<feature type="compositionally biased region" description="Acidic residues" evidence="1">
    <location>
        <begin position="496"/>
        <end position="509"/>
    </location>
</feature>
<accession>A0A6H5IR78</accession>
<feature type="compositionally biased region" description="Acidic residues" evidence="1">
    <location>
        <begin position="472"/>
        <end position="489"/>
    </location>
</feature>
<dbReference type="Proteomes" id="UP000479190">
    <property type="component" value="Unassembled WGS sequence"/>
</dbReference>
<feature type="region of interest" description="Disordered" evidence="1">
    <location>
        <begin position="1"/>
        <end position="54"/>
    </location>
</feature>
<dbReference type="AlphaFoldDB" id="A0A6H5IR78"/>
<protein>
    <submittedName>
        <fullName evidence="3">Uncharacterized protein</fullName>
    </submittedName>
</protein>
<feature type="transmembrane region" description="Helical" evidence="2">
    <location>
        <begin position="207"/>
        <end position="228"/>
    </location>
</feature>
<evidence type="ECO:0000256" key="2">
    <source>
        <dbReference type="SAM" id="Phobius"/>
    </source>
</evidence>
<keyword evidence="2" id="KW-0472">Membrane</keyword>
<dbReference type="EMBL" id="CADCXV010000952">
    <property type="protein sequence ID" value="CAB0039324.1"/>
    <property type="molecule type" value="Genomic_DNA"/>
</dbReference>
<keyword evidence="4" id="KW-1185">Reference proteome</keyword>
<evidence type="ECO:0000313" key="3">
    <source>
        <dbReference type="EMBL" id="CAB0039324.1"/>
    </source>
</evidence>
<feature type="compositionally biased region" description="Basic and acidic residues" evidence="1">
    <location>
        <begin position="1"/>
        <end position="10"/>
    </location>
</feature>
<feature type="compositionally biased region" description="Basic and acidic residues" evidence="1">
    <location>
        <begin position="354"/>
        <end position="364"/>
    </location>
</feature>
<feature type="region of interest" description="Disordered" evidence="1">
    <location>
        <begin position="425"/>
        <end position="531"/>
    </location>
</feature>
<feature type="transmembrane region" description="Helical" evidence="2">
    <location>
        <begin position="178"/>
        <end position="195"/>
    </location>
</feature>
<feature type="compositionally biased region" description="Basic and acidic residues" evidence="1">
    <location>
        <begin position="454"/>
        <end position="471"/>
    </location>
</feature>
<keyword evidence="2" id="KW-1133">Transmembrane helix</keyword>
<feature type="compositionally biased region" description="Basic and acidic residues" evidence="1">
    <location>
        <begin position="522"/>
        <end position="531"/>
    </location>
</feature>